<keyword evidence="2" id="KW-0597">Phosphoprotein</keyword>
<dbReference type="SMART" id="SM00448">
    <property type="entry name" value="REC"/>
    <property type="match status" value="1"/>
</dbReference>
<gene>
    <name evidence="5" type="ORF">SAMN04488509_106156</name>
</gene>
<name>A0A1G6XBX5_9GAMM</name>
<evidence type="ECO:0000259" key="4">
    <source>
        <dbReference type="PROSITE" id="PS50930"/>
    </source>
</evidence>
<dbReference type="Gene3D" id="2.40.50.1020">
    <property type="entry name" value="LytTr DNA-binding domain"/>
    <property type="match status" value="1"/>
</dbReference>
<feature type="modified residue" description="4-aspartylphosphate" evidence="2">
    <location>
        <position position="57"/>
    </location>
</feature>
<evidence type="ECO:0000256" key="1">
    <source>
        <dbReference type="ARBA" id="ARBA00023012"/>
    </source>
</evidence>
<dbReference type="PROSITE" id="PS50930">
    <property type="entry name" value="HTH_LYTTR"/>
    <property type="match status" value="1"/>
</dbReference>
<dbReference type="EMBL" id="FNAG01000006">
    <property type="protein sequence ID" value="SDD75704.1"/>
    <property type="molecule type" value="Genomic_DNA"/>
</dbReference>
<dbReference type="STRING" id="265719.SAMN04488509_106156"/>
<proteinExistence type="predicted"/>
<dbReference type="InterPro" id="IPR007492">
    <property type="entry name" value="LytTR_DNA-bd_dom"/>
</dbReference>
<dbReference type="PROSITE" id="PS50110">
    <property type="entry name" value="RESPONSE_REGULATORY"/>
    <property type="match status" value="1"/>
</dbReference>
<dbReference type="PANTHER" id="PTHR37299:SF1">
    <property type="entry name" value="STAGE 0 SPORULATION PROTEIN A HOMOLOG"/>
    <property type="match status" value="1"/>
</dbReference>
<dbReference type="AlphaFoldDB" id="A0A1G6XBX5"/>
<protein>
    <submittedName>
        <fullName evidence="5">Two component transcriptional regulator, LytTR family</fullName>
    </submittedName>
</protein>
<dbReference type="GO" id="GO:0003677">
    <property type="term" value="F:DNA binding"/>
    <property type="evidence" value="ECO:0007669"/>
    <property type="project" value="InterPro"/>
</dbReference>
<dbReference type="OrthoDB" id="236568at2"/>
<evidence type="ECO:0000259" key="3">
    <source>
        <dbReference type="PROSITE" id="PS50110"/>
    </source>
</evidence>
<evidence type="ECO:0000313" key="5">
    <source>
        <dbReference type="EMBL" id="SDD75704.1"/>
    </source>
</evidence>
<organism evidence="5 6">
    <name type="scientific">Aquimonas voraii</name>
    <dbReference type="NCBI Taxonomy" id="265719"/>
    <lineage>
        <taxon>Bacteria</taxon>
        <taxon>Pseudomonadati</taxon>
        <taxon>Pseudomonadota</taxon>
        <taxon>Gammaproteobacteria</taxon>
        <taxon>Lysobacterales</taxon>
        <taxon>Lysobacteraceae</taxon>
        <taxon>Aquimonas</taxon>
    </lineage>
</organism>
<reference evidence="5 6" key="1">
    <citation type="submission" date="2016-10" db="EMBL/GenBank/DDBJ databases">
        <authorList>
            <person name="de Groot N.N."/>
        </authorList>
    </citation>
    <scope>NUCLEOTIDE SEQUENCE [LARGE SCALE GENOMIC DNA]</scope>
    <source>
        <strain evidence="5 6">DSM 16957</strain>
    </source>
</reference>
<evidence type="ECO:0000256" key="2">
    <source>
        <dbReference type="PROSITE-ProRule" id="PRU00169"/>
    </source>
</evidence>
<dbReference type="SUPFAM" id="SSF52172">
    <property type="entry name" value="CheY-like"/>
    <property type="match status" value="1"/>
</dbReference>
<keyword evidence="1" id="KW-0902">Two-component regulatory system</keyword>
<accession>A0A1G6XBX5</accession>
<dbReference type="Gene3D" id="3.40.50.2300">
    <property type="match status" value="1"/>
</dbReference>
<dbReference type="Pfam" id="PF04397">
    <property type="entry name" value="LytTR"/>
    <property type="match status" value="1"/>
</dbReference>
<keyword evidence="6" id="KW-1185">Reference proteome</keyword>
<evidence type="ECO:0000313" key="6">
    <source>
        <dbReference type="Proteomes" id="UP000199603"/>
    </source>
</evidence>
<dbReference type="GO" id="GO:0000156">
    <property type="term" value="F:phosphorelay response regulator activity"/>
    <property type="evidence" value="ECO:0007669"/>
    <property type="project" value="InterPro"/>
</dbReference>
<dbReference type="SMART" id="SM00850">
    <property type="entry name" value="LytTR"/>
    <property type="match status" value="1"/>
</dbReference>
<dbReference type="InterPro" id="IPR001789">
    <property type="entry name" value="Sig_transdc_resp-reg_receiver"/>
</dbReference>
<dbReference type="InterPro" id="IPR011006">
    <property type="entry name" value="CheY-like_superfamily"/>
</dbReference>
<feature type="domain" description="HTH LytTR-type" evidence="4">
    <location>
        <begin position="134"/>
        <end position="238"/>
    </location>
</feature>
<dbReference type="RefSeq" id="WP_091242882.1">
    <property type="nucleotide sequence ID" value="NZ_FNAG01000006.1"/>
</dbReference>
<dbReference type="Pfam" id="PF00072">
    <property type="entry name" value="Response_reg"/>
    <property type="match status" value="1"/>
</dbReference>
<dbReference type="InterPro" id="IPR046947">
    <property type="entry name" value="LytR-like"/>
</dbReference>
<feature type="domain" description="Response regulatory" evidence="3">
    <location>
        <begin position="6"/>
        <end position="117"/>
    </location>
</feature>
<dbReference type="PANTHER" id="PTHR37299">
    <property type="entry name" value="TRANSCRIPTIONAL REGULATOR-RELATED"/>
    <property type="match status" value="1"/>
</dbReference>
<sequence length="238" mass="26580">MSARIRTLLVDDERLARAELRRLLAAHPQIEIVGEATHAQEALAALEQLQPDLAFLDIQMPGMSGLQLAEHIEDRCQFVFCTAFDSFAIDAFGLNALDYLVKPVEPERLAKTIARLRPPETRATVATLPMEHGLLLKFGESARIVRLREIERFESVGNHAAVYTPYGQSFVLSSLNRIEQRLDPAHFFRVNRSCILRLDAIRSLEPDVGQGLIARTASGADIEVSRRAAQQLRAQMAL</sequence>
<dbReference type="Proteomes" id="UP000199603">
    <property type="component" value="Unassembled WGS sequence"/>
</dbReference>